<dbReference type="AlphaFoldDB" id="A0A8D8ZPU5"/>
<evidence type="ECO:0000256" key="1">
    <source>
        <dbReference type="SAM" id="MobiDB-lite"/>
    </source>
</evidence>
<feature type="region of interest" description="Disordered" evidence="1">
    <location>
        <begin position="1"/>
        <end position="56"/>
    </location>
</feature>
<organism evidence="2">
    <name type="scientific">Cacopsylla melanoneura</name>
    <dbReference type="NCBI Taxonomy" id="428564"/>
    <lineage>
        <taxon>Eukaryota</taxon>
        <taxon>Metazoa</taxon>
        <taxon>Ecdysozoa</taxon>
        <taxon>Arthropoda</taxon>
        <taxon>Hexapoda</taxon>
        <taxon>Insecta</taxon>
        <taxon>Pterygota</taxon>
        <taxon>Neoptera</taxon>
        <taxon>Paraneoptera</taxon>
        <taxon>Hemiptera</taxon>
        <taxon>Sternorrhyncha</taxon>
        <taxon>Psylloidea</taxon>
        <taxon>Psyllidae</taxon>
        <taxon>Psyllinae</taxon>
        <taxon>Cacopsylla</taxon>
    </lineage>
</organism>
<sequence length="129" mass="15469">MIKMKLPAVSRASRVSRHHTHTIKNDHIQSHPREDRPDTRQHLRGSKQPQDLVPEFLAKNQTFRPTKRTMEQHIQTLNKTRRTSSPWRRRKYSMLEHKVHPYLLNQMTQTKPMQGLQDCYPNKVFKHSN</sequence>
<name>A0A8D8ZPU5_9HEMI</name>
<reference evidence="2" key="1">
    <citation type="submission" date="2021-05" db="EMBL/GenBank/DDBJ databases">
        <authorList>
            <person name="Alioto T."/>
            <person name="Alioto T."/>
            <person name="Gomez Garrido J."/>
        </authorList>
    </citation>
    <scope>NUCLEOTIDE SEQUENCE</scope>
</reference>
<proteinExistence type="predicted"/>
<feature type="compositionally biased region" description="Basic and acidic residues" evidence="1">
    <location>
        <begin position="23"/>
        <end position="41"/>
    </location>
</feature>
<dbReference type="EMBL" id="HBUF01524849">
    <property type="protein sequence ID" value="CAG6749917.1"/>
    <property type="molecule type" value="Transcribed_RNA"/>
</dbReference>
<evidence type="ECO:0000313" key="2">
    <source>
        <dbReference type="EMBL" id="CAG6749917.1"/>
    </source>
</evidence>
<protein>
    <submittedName>
        <fullName evidence="2">Uncharacterized protein</fullName>
    </submittedName>
</protein>
<accession>A0A8D8ZPU5</accession>